<gene>
    <name evidence="3" type="ORF">HWI92_13205</name>
</gene>
<dbReference type="InterPro" id="IPR006860">
    <property type="entry name" value="FecR"/>
</dbReference>
<dbReference type="InterPro" id="IPR012373">
    <property type="entry name" value="Ferrdict_sens_TM"/>
</dbReference>
<evidence type="ECO:0000313" key="4">
    <source>
        <dbReference type="Proteomes" id="UP000612680"/>
    </source>
</evidence>
<dbReference type="Gene3D" id="3.55.50.30">
    <property type="match status" value="1"/>
</dbReference>
<dbReference type="Proteomes" id="UP000612680">
    <property type="component" value="Chromosome"/>
</dbReference>
<sequence length="356" mass="39373">MDIPRPSDYHSAEDFLNDARFRRWARGEAPEDAARWQQWLDDHPDKAGLYQQAVATLLVIGGSEESAATNEEPGTEGSFIMSRHTASSFWTWTRWAMAAVLLLAVSFWFLPKNEKAAVPQTHAKPGQAQEAAWHFVKNIKNAPQLINLPDGSSVLLSKGSSLRYPVRMTGAKREVRLNGEGFFEVVKNPEQPFVVYAGTVVTRVLGTSFRVRSFAGQRYAEVAVKTGKVSVTTAAGGGDNNKLALTLLPDQQIRLSLDENEPLTTLPAPVPVTAALPIQRALFDFHFTPISEAFGVLEDSYGVTVHYDRQKMRHCTLTASLKDEPFLEKIRLICLATETTFRMDGGHVYIDGPGCP</sequence>
<dbReference type="Gene3D" id="2.60.120.1440">
    <property type="match status" value="1"/>
</dbReference>
<dbReference type="InterPro" id="IPR032508">
    <property type="entry name" value="FecR_C"/>
</dbReference>
<dbReference type="Pfam" id="PF16344">
    <property type="entry name" value="FecR_C"/>
    <property type="match status" value="1"/>
</dbReference>
<dbReference type="PIRSF" id="PIRSF018266">
    <property type="entry name" value="FecR"/>
    <property type="match status" value="1"/>
</dbReference>
<organism evidence="3 4">
    <name type="scientific">Dyadobacter sandarakinus</name>
    <dbReference type="NCBI Taxonomy" id="2747268"/>
    <lineage>
        <taxon>Bacteria</taxon>
        <taxon>Pseudomonadati</taxon>
        <taxon>Bacteroidota</taxon>
        <taxon>Cytophagia</taxon>
        <taxon>Cytophagales</taxon>
        <taxon>Spirosomataceae</taxon>
        <taxon>Dyadobacter</taxon>
    </lineage>
</organism>
<feature type="domain" description="Protein FecR C-terminal" evidence="2">
    <location>
        <begin position="283"/>
        <end position="350"/>
    </location>
</feature>
<evidence type="ECO:0000259" key="2">
    <source>
        <dbReference type="Pfam" id="PF16344"/>
    </source>
</evidence>
<keyword evidence="4" id="KW-1185">Reference proteome</keyword>
<name>A0ABX7I7A9_9BACT</name>
<accession>A0ABX7I7A9</accession>
<dbReference type="Pfam" id="PF04773">
    <property type="entry name" value="FecR"/>
    <property type="match status" value="1"/>
</dbReference>
<dbReference type="RefSeq" id="WP_204655812.1">
    <property type="nucleotide sequence ID" value="NZ_CP056775.1"/>
</dbReference>
<protein>
    <submittedName>
        <fullName evidence="3">FecR domain-containing protein</fullName>
    </submittedName>
</protein>
<dbReference type="PANTHER" id="PTHR30273:SF2">
    <property type="entry name" value="PROTEIN FECR"/>
    <property type="match status" value="1"/>
</dbReference>
<dbReference type="PANTHER" id="PTHR30273">
    <property type="entry name" value="PERIPLASMIC SIGNAL SENSOR AND SIGMA FACTOR ACTIVATOR FECR-RELATED"/>
    <property type="match status" value="1"/>
</dbReference>
<proteinExistence type="predicted"/>
<dbReference type="EMBL" id="CP056775">
    <property type="protein sequence ID" value="QRR01799.1"/>
    <property type="molecule type" value="Genomic_DNA"/>
</dbReference>
<evidence type="ECO:0000259" key="1">
    <source>
        <dbReference type="Pfam" id="PF04773"/>
    </source>
</evidence>
<feature type="domain" description="FecR protein" evidence="1">
    <location>
        <begin position="145"/>
        <end position="229"/>
    </location>
</feature>
<evidence type="ECO:0000313" key="3">
    <source>
        <dbReference type="EMBL" id="QRR01799.1"/>
    </source>
</evidence>
<reference evidence="3 4" key="1">
    <citation type="submission" date="2020-06" db="EMBL/GenBank/DDBJ databases">
        <title>Dyadobacter sandarakinus sp. nov., isolated from the soil of the Arctic Yellow River Station.</title>
        <authorList>
            <person name="Zhang Y."/>
            <person name="Peng F."/>
        </authorList>
    </citation>
    <scope>NUCLEOTIDE SEQUENCE [LARGE SCALE GENOMIC DNA]</scope>
    <source>
        <strain evidence="3 4">Q3-56</strain>
    </source>
</reference>